<dbReference type="AlphaFoldDB" id="A0A7J8SFI5"/>
<dbReference type="InterPro" id="IPR001611">
    <property type="entry name" value="Leu-rich_rpt"/>
</dbReference>
<dbReference type="SUPFAM" id="SSF52058">
    <property type="entry name" value="L domain-like"/>
    <property type="match status" value="1"/>
</dbReference>
<evidence type="ECO:0000313" key="11">
    <source>
        <dbReference type="Proteomes" id="UP000593561"/>
    </source>
</evidence>
<keyword evidence="8" id="KW-0675">Receptor</keyword>
<keyword evidence="7" id="KW-0472">Membrane</keyword>
<dbReference type="InterPro" id="IPR032675">
    <property type="entry name" value="LRR_dom_sf"/>
</dbReference>
<sequence length="152" mass="17254">MNLRSTIPLYLGNLSFLFSLDLSNNNFYDHLPNELGQLHRLRIIRLSYNCLNGEIPSWLANLHRVQRIHFRDNSLSSGLLDDLCVHLPKLKELYLSRNELSSFIPSSQIEEIGNLFGLEMLSIQAIKGQIPEEIGNLLGLELLSIQAIKGLT</sequence>
<keyword evidence="5" id="KW-0677">Repeat</keyword>
<dbReference type="EMBL" id="JABFAC010000009">
    <property type="protein sequence ID" value="MBA0624884.1"/>
    <property type="molecule type" value="Genomic_DNA"/>
</dbReference>
<evidence type="ECO:0000256" key="9">
    <source>
        <dbReference type="ARBA" id="ARBA00023180"/>
    </source>
</evidence>
<reference evidence="10 11" key="1">
    <citation type="journal article" date="2019" name="Genome Biol. Evol.">
        <title>Insights into the evolution of the New World diploid cottons (Gossypium, subgenus Houzingenia) based on genome sequencing.</title>
        <authorList>
            <person name="Grover C.E."/>
            <person name="Arick M.A. 2nd"/>
            <person name="Thrash A."/>
            <person name="Conover J.L."/>
            <person name="Sanders W.S."/>
            <person name="Peterson D.G."/>
            <person name="Frelichowski J.E."/>
            <person name="Scheffler J.A."/>
            <person name="Scheffler B.E."/>
            <person name="Wendel J.F."/>
        </authorList>
    </citation>
    <scope>NUCLEOTIDE SEQUENCE [LARGE SCALE GENOMIC DNA]</scope>
    <source>
        <strain evidence="10">27</strain>
        <tissue evidence="10">Leaf</tissue>
    </source>
</reference>
<evidence type="ECO:0000256" key="8">
    <source>
        <dbReference type="ARBA" id="ARBA00023170"/>
    </source>
</evidence>
<dbReference type="GO" id="GO:0016020">
    <property type="term" value="C:membrane"/>
    <property type="evidence" value="ECO:0007669"/>
    <property type="project" value="UniProtKB-SubCell"/>
</dbReference>
<evidence type="ECO:0000256" key="3">
    <source>
        <dbReference type="ARBA" id="ARBA00022692"/>
    </source>
</evidence>
<accession>A0A7J8SFI5</accession>
<keyword evidence="11" id="KW-1185">Reference proteome</keyword>
<keyword evidence="9" id="KW-0325">Glycoprotein</keyword>
<organism evidence="10 11">
    <name type="scientific">Gossypium davidsonii</name>
    <name type="common">Davidson's cotton</name>
    <name type="synonym">Gossypium klotzschianum subsp. davidsonii</name>
    <dbReference type="NCBI Taxonomy" id="34287"/>
    <lineage>
        <taxon>Eukaryota</taxon>
        <taxon>Viridiplantae</taxon>
        <taxon>Streptophyta</taxon>
        <taxon>Embryophyta</taxon>
        <taxon>Tracheophyta</taxon>
        <taxon>Spermatophyta</taxon>
        <taxon>Magnoliopsida</taxon>
        <taxon>eudicotyledons</taxon>
        <taxon>Gunneridae</taxon>
        <taxon>Pentapetalae</taxon>
        <taxon>rosids</taxon>
        <taxon>malvids</taxon>
        <taxon>Malvales</taxon>
        <taxon>Malvaceae</taxon>
        <taxon>Malvoideae</taxon>
        <taxon>Gossypium</taxon>
    </lineage>
</organism>
<protein>
    <submittedName>
        <fullName evidence="10">Uncharacterized protein</fullName>
    </submittedName>
</protein>
<evidence type="ECO:0000256" key="6">
    <source>
        <dbReference type="ARBA" id="ARBA00022989"/>
    </source>
</evidence>
<name>A0A7J8SFI5_GOSDV</name>
<dbReference type="Proteomes" id="UP000593561">
    <property type="component" value="Unassembled WGS sequence"/>
</dbReference>
<dbReference type="Gene3D" id="3.80.10.10">
    <property type="entry name" value="Ribonuclease Inhibitor"/>
    <property type="match status" value="1"/>
</dbReference>
<evidence type="ECO:0000256" key="4">
    <source>
        <dbReference type="ARBA" id="ARBA00022729"/>
    </source>
</evidence>
<comment type="caution">
    <text evidence="10">The sequence shown here is derived from an EMBL/GenBank/DDBJ whole genome shotgun (WGS) entry which is preliminary data.</text>
</comment>
<keyword evidence="3" id="KW-0812">Transmembrane</keyword>
<evidence type="ECO:0000313" key="10">
    <source>
        <dbReference type="EMBL" id="MBA0624884.1"/>
    </source>
</evidence>
<feature type="non-terminal residue" evidence="10">
    <location>
        <position position="1"/>
    </location>
</feature>
<comment type="subcellular location">
    <subcellularLocation>
        <location evidence="1">Membrane</location>
        <topology evidence="1">Single-pass type I membrane protein</topology>
    </subcellularLocation>
</comment>
<evidence type="ECO:0000256" key="1">
    <source>
        <dbReference type="ARBA" id="ARBA00004479"/>
    </source>
</evidence>
<dbReference type="PANTHER" id="PTHR27000">
    <property type="entry name" value="LEUCINE-RICH REPEAT RECEPTOR-LIKE PROTEIN KINASE FAMILY PROTEIN-RELATED"/>
    <property type="match status" value="1"/>
</dbReference>
<keyword evidence="2" id="KW-0433">Leucine-rich repeat</keyword>
<evidence type="ECO:0000256" key="5">
    <source>
        <dbReference type="ARBA" id="ARBA00022737"/>
    </source>
</evidence>
<evidence type="ECO:0000256" key="2">
    <source>
        <dbReference type="ARBA" id="ARBA00022614"/>
    </source>
</evidence>
<dbReference type="PANTHER" id="PTHR27000:SF642">
    <property type="entry name" value="INACTIVE LEUCINE-RICH REPEAT RECEPTOR KINASE XIAO-RELATED"/>
    <property type="match status" value="1"/>
</dbReference>
<keyword evidence="4" id="KW-0732">Signal</keyword>
<evidence type="ECO:0000256" key="7">
    <source>
        <dbReference type="ARBA" id="ARBA00023136"/>
    </source>
</evidence>
<gene>
    <name evidence="10" type="ORF">Godav_010162</name>
</gene>
<keyword evidence="6" id="KW-1133">Transmembrane helix</keyword>
<proteinExistence type="predicted"/>
<dbReference type="Pfam" id="PF00560">
    <property type="entry name" value="LRR_1"/>
    <property type="match status" value="3"/>
</dbReference>